<dbReference type="Gene3D" id="1.10.510.10">
    <property type="entry name" value="Transferase(Phosphotransferase) domain 1"/>
    <property type="match status" value="1"/>
</dbReference>
<feature type="non-terminal residue" evidence="3">
    <location>
        <position position="1"/>
    </location>
</feature>
<evidence type="ECO:0000256" key="1">
    <source>
        <dbReference type="SAM" id="MobiDB-lite"/>
    </source>
</evidence>
<feature type="region of interest" description="Disordered" evidence="1">
    <location>
        <begin position="294"/>
        <end position="374"/>
    </location>
</feature>
<keyword evidence="4" id="KW-1185">Reference proteome</keyword>
<name>A0AAD3DEB5_9CHLO</name>
<dbReference type="PANTHER" id="PTHR44329">
    <property type="entry name" value="SERINE/THREONINE-PROTEIN KINASE TNNI3K-RELATED"/>
    <property type="match status" value="1"/>
</dbReference>
<feature type="compositionally biased region" description="Low complexity" evidence="1">
    <location>
        <begin position="17"/>
        <end position="33"/>
    </location>
</feature>
<comment type="caution">
    <text evidence="3">The sequence shown here is derived from an EMBL/GenBank/DDBJ whole genome shotgun (WGS) entry which is preliminary data.</text>
</comment>
<feature type="compositionally biased region" description="Gly residues" evidence="1">
    <location>
        <begin position="454"/>
        <end position="470"/>
    </location>
</feature>
<feature type="region of interest" description="Disordered" evidence="1">
    <location>
        <begin position="102"/>
        <end position="140"/>
    </location>
</feature>
<dbReference type="SUPFAM" id="SSF56112">
    <property type="entry name" value="Protein kinase-like (PK-like)"/>
    <property type="match status" value="1"/>
</dbReference>
<dbReference type="PANTHER" id="PTHR44329:SF214">
    <property type="entry name" value="PROTEIN KINASE DOMAIN-CONTAINING PROTEIN"/>
    <property type="match status" value="1"/>
</dbReference>
<feature type="compositionally biased region" description="Polar residues" evidence="1">
    <location>
        <begin position="507"/>
        <end position="527"/>
    </location>
</feature>
<protein>
    <recommendedName>
        <fullName evidence="2">Protein kinase domain-containing protein</fullName>
    </recommendedName>
</protein>
<gene>
    <name evidence="3" type="ORF">Agub_g194</name>
</gene>
<feature type="region of interest" description="Disordered" evidence="1">
    <location>
        <begin position="450"/>
        <end position="470"/>
    </location>
</feature>
<reference evidence="3 4" key="1">
    <citation type="journal article" date="2021" name="Sci. Rep.">
        <title>Genome sequencing of the multicellular alga Astrephomene provides insights into convergent evolution of germ-soma differentiation.</title>
        <authorList>
            <person name="Yamashita S."/>
            <person name="Yamamoto K."/>
            <person name="Matsuzaki R."/>
            <person name="Suzuki S."/>
            <person name="Yamaguchi H."/>
            <person name="Hirooka S."/>
            <person name="Minakuchi Y."/>
            <person name="Miyagishima S."/>
            <person name="Kawachi M."/>
            <person name="Toyoda A."/>
            <person name="Nozaki H."/>
        </authorList>
    </citation>
    <scope>NUCLEOTIDE SEQUENCE [LARGE SCALE GENOMIC DNA]</scope>
    <source>
        <strain evidence="3 4">NIES-4017</strain>
    </source>
</reference>
<feature type="region of interest" description="Disordered" evidence="1">
    <location>
        <begin position="153"/>
        <end position="178"/>
    </location>
</feature>
<dbReference type="PROSITE" id="PS50011">
    <property type="entry name" value="PROTEIN_KINASE_DOM"/>
    <property type="match status" value="1"/>
</dbReference>
<feature type="region of interest" description="Disordered" evidence="1">
    <location>
        <begin position="9"/>
        <end position="55"/>
    </location>
</feature>
<evidence type="ECO:0000313" key="4">
    <source>
        <dbReference type="Proteomes" id="UP001054857"/>
    </source>
</evidence>
<dbReference type="InterPro" id="IPR011009">
    <property type="entry name" value="Kinase-like_dom_sf"/>
</dbReference>
<sequence>MWRHLLGVCGGTRGRKSNSQSLSSPSPVNASKSTAEHRAVVDVSSRISPDSSSGHSCCYPGVANTIDASSSLHGSTCGSSVQLHVSLMSSCASQTAGYYDSTQTASTSPCMARNSSPECPTSHTNQSQQQPQPAPEPEAQGPMAVAVITHHDSPLSTAQPGPSLHANARTQPPDGPTDGLLQIALSAYNIRDIAECDPAVRMRNLEPLLYGPGTAVYKGTWQGLPMAVKFMLYRGGAGGGSRLGAHDCSSSGGCDDVSSLQRDLAALLTTHCMPLRSHLVRVYACDVSAVVQAAPPPPPPPRPSHHPPPPPPQQDISNPGEAGWSPPSASKAQGARVNPTKTPSPSCETPAAALSVRPWHPQPAPPPSSTSHSTSCTCSGCDTGYSNGSDDTNGTNSTHCSNHTRASTSVGHCMSPCCRCAGPCCTPSTSPFAASLLDNSVHGGTCQRAAGAARRGGGGSRASAGGNTGGGTDAAAHFHFSSAVFCEDAGPQHPHSHAKQLLPPASNPGSNCCKSNQTTDNGITSKSDSNRDGNDGNSGDAVGSACLVPGRTLQGLLRYLGARPGDFLVHCVMELASGGDLWYGIRSVLYDMNGPMGPRGAVRMILRSARGIAQGLHQLHQAGDVHGGLTPRNVLLNWNAADGLDEGDEEQDMGRSAGEAGRARLYRRRCRVTTRVADCGLRRLVLGPAWRRELEGNEELRRCTAPELLAEAPEAEVTEAQAAATGEQAAALGGRAVAGGEVRWSHGSDIYSFGAVLYCMCTGRLPPDSPHPPATLSSAPHPAPWPSHVWQPLRSLGEACMAGDPAGRPSSGEVVKTLLTWEHRLLFSSRTQHHATAAAAPVGAAGAAAGHAVGAGRGAPGVAAAALAVVTGPGSAFSSGSAGRMRGFRAAGGISR</sequence>
<feature type="domain" description="Protein kinase" evidence="2">
    <location>
        <begin position="462"/>
        <end position="826"/>
    </location>
</feature>
<feature type="compositionally biased region" description="Polar residues" evidence="1">
    <location>
        <begin position="102"/>
        <end position="127"/>
    </location>
</feature>
<feature type="region of interest" description="Disordered" evidence="1">
    <location>
        <begin position="491"/>
        <end position="537"/>
    </location>
</feature>
<dbReference type="SMART" id="SM00220">
    <property type="entry name" value="S_TKc"/>
    <property type="match status" value="1"/>
</dbReference>
<dbReference type="GO" id="GO:0004674">
    <property type="term" value="F:protein serine/threonine kinase activity"/>
    <property type="evidence" value="ECO:0007669"/>
    <property type="project" value="TreeGrafter"/>
</dbReference>
<dbReference type="Proteomes" id="UP001054857">
    <property type="component" value="Unassembled WGS sequence"/>
</dbReference>
<dbReference type="InterPro" id="IPR000719">
    <property type="entry name" value="Prot_kinase_dom"/>
</dbReference>
<feature type="compositionally biased region" description="Pro residues" evidence="1">
    <location>
        <begin position="294"/>
        <end position="313"/>
    </location>
</feature>
<dbReference type="AlphaFoldDB" id="A0AAD3DEB5"/>
<dbReference type="InterPro" id="IPR051681">
    <property type="entry name" value="Ser/Thr_Kinases-Pseudokinases"/>
</dbReference>
<organism evidence="3 4">
    <name type="scientific">Astrephomene gubernaculifera</name>
    <dbReference type="NCBI Taxonomy" id="47775"/>
    <lineage>
        <taxon>Eukaryota</taxon>
        <taxon>Viridiplantae</taxon>
        <taxon>Chlorophyta</taxon>
        <taxon>core chlorophytes</taxon>
        <taxon>Chlorophyceae</taxon>
        <taxon>CS clade</taxon>
        <taxon>Chlamydomonadales</taxon>
        <taxon>Astrephomenaceae</taxon>
        <taxon>Astrephomene</taxon>
    </lineage>
</organism>
<evidence type="ECO:0000259" key="2">
    <source>
        <dbReference type="PROSITE" id="PS50011"/>
    </source>
</evidence>
<evidence type="ECO:0000313" key="3">
    <source>
        <dbReference type="EMBL" id="GFR39714.1"/>
    </source>
</evidence>
<dbReference type="GO" id="GO:0005524">
    <property type="term" value="F:ATP binding"/>
    <property type="evidence" value="ECO:0007669"/>
    <property type="project" value="InterPro"/>
</dbReference>
<dbReference type="EMBL" id="BMAR01000001">
    <property type="protein sequence ID" value="GFR39714.1"/>
    <property type="molecule type" value="Genomic_DNA"/>
</dbReference>
<accession>A0AAD3DEB5</accession>
<feature type="compositionally biased region" description="Low complexity" evidence="1">
    <location>
        <begin position="44"/>
        <end position="55"/>
    </location>
</feature>
<proteinExistence type="predicted"/>